<dbReference type="InterPro" id="IPR006958">
    <property type="entry name" value="Mak16"/>
</dbReference>
<protein>
    <recommendedName>
        <fullName evidence="4">Protein MAK16 homolog</fullName>
    </recommendedName>
</protein>
<organism evidence="7 8">
    <name type="scientific">Dictyocaulus viviparus</name>
    <name type="common">Bovine lungworm</name>
    <dbReference type="NCBI Taxonomy" id="29172"/>
    <lineage>
        <taxon>Eukaryota</taxon>
        <taxon>Metazoa</taxon>
        <taxon>Ecdysozoa</taxon>
        <taxon>Nematoda</taxon>
        <taxon>Chromadorea</taxon>
        <taxon>Rhabditida</taxon>
        <taxon>Rhabditina</taxon>
        <taxon>Rhabditomorpha</taxon>
        <taxon>Strongyloidea</taxon>
        <taxon>Metastrongylidae</taxon>
        <taxon>Dictyocaulus</taxon>
    </lineage>
</organism>
<proteinExistence type="inferred from homology"/>
<feature type="region of interest" description="Disordered" evidence="5">
    <location>
        <begin position="222"/>
        <end position="299"/>
    </location>
</feature>
<dbReference type="GO" id="GO:0000470">
    <property type="term" value="P:maturation of LSU-rRNA"/>
    <property type="evidence" value="ECO:0007669"/>
    <property type="project" value="TreeGrafter"/>
</dbReference>
<gene>
    <name evidence="7" type="ORF">DICVIV_11280</name>
</gene>
<evidence type="ECO:0000256" key="5">
    <source>
        <dbReference type="SAM" id="MobiDB-lite"/>
    </source>
</evidence>
<reference evidence="8" key="2">
    <citation type="journal article" date="2016" name="Sci. Rep.">
        <title>Dictyocaulus viviparus genome, variome and transcriptome elucidate lungworm biology and support future intervention.</title>
        <authorList>
            <person name="McNulty S.N."/>
            <person name="Strube C."/>
            <person name="Rosa B.A."/>
            <person name="Martin J.C."/>
            <person name="Tyagi R."/>
            <person name="Choi Y.J."/>
            <person name="Wang Q."/>
            <person name="Hallsworth Pepin K."/>
            <person name="Zhang X."/>
            <person name="Ozersky P."/>
            <person name="Wilson R.K."/>
            <person name="Sternberg P.W."/>
            <person name="Gasser R.B."/>
            <person name="Mitreva M."/>
        </authorList>
    </citation>
    <scope>NUCLEOTIDE SEQUENCE [LARGE SCALE GENOMIC DNA]</scope>
    <source>
        <strain evidence="8">HannoverDv2000</strain>
    </source>
</reference>
<dbReference type="EMBL" id="KN716634">
    <property type="protein sequence ID" value="KJH42720.1"/>
    <property type="molecule type" value="Genomic_DNA"/>
</dbReference>
<dbReference type="GO" id="GO:0030687">
    <property type="term" value="C:preribosome, large subunit precursor"/>
    <property type="evidence" value="ECO:0007669"/>
    <property type="project" value="TreeGrafter"/>
</dbReference>
<dbReference type="AlphaFoldDB" id="A0A0D8XDM3"/>
<sequence length="317" mass="37625">MQCDDITWNILRKGQCAFKAWTKPTLFCRNEMNLTGLCNRASCPLANSQYATVREENGVCYLYCKVVERSHYPRRLWEKTKLHKDMNKALEQIRYALVHWSTFVRRKCKARLIRIHQYLIRMRKMAIRGTQKKIIPIARKVERREKRREEKALIAAKLDKAIEGELLSRLRQGVYGDIYNFRQKAFVDMLDENEAAPEREEEVEVEDNEDVGRVCYVADFESSDDENTQDIEDTAEGWSPPETDSEDDDWQQRPENEDSEHDEEDVKQFEAEQPPRKKHKRKVGNSKKELKFIKTARRPHIEIEYEDETEVRPKLKV</sequence>
<comment type="similarity">
    <text evidence="2 4">Belongs to the MAK16 family.</text>
</comment>
<dbReference type="PANTHER" id="PTHR23405">
    <property type="entry name" value="MAINTENANCE OF KILLER 16 MAK16 PROTEIN-RELATED"/>
    <property type="match status" value="1"/>
</dbReference>
<feature type="compositionally biased region" description="Acidic residues" evidence="5">
    <location>
        <begin position="222"/>
        <end position="235"/>
    </location>
</feature>
<feature type="compositionally biased region" description="Basic residues" evidence="5">
    <location>
        <begin position="276"/>
        <end position="285"/>
    </location>
</feature>
<feature type="compositionally biased region" description="Basic and acidic residues" evidence="5">
    <location>
        <begin position="264"/>
        <end position="275"/>
    </location>
</feature>
<dbReference type="FunFam" id="3.30.390.110:FF:000001">
    <property type="entry name" value="Protein MAK16 homolog"/>
    <property type="match status" value="1"/>
</dbReference>
<dbReference type="Pfam" id="PF04874">
    <property type="entry name" value="Mak16"/>
    <property type="match status" value="1"/>
</dbReference>
<dbReference type="OrthoDB" id="10251342at2759"/>
<dbReference type="PANTHER" id="PTHR23405:SF4">
    <property type="entry name" value="PROTEIN MAK16 HOMOLOG"/>
    <property type="match status" value="1"/>
</dbReference>
<feature type="domain" description="Ribosomal eL28/Mak16" evidence="6">
    <location>
        <begin position="7"/>
        <end position="118"/>
    </location>
</feature>
<comment type="subcellular location">
    <subcellularLocation>
        <location evidence="1">Nucleus</location>
    </subcellularLocation>
</comment>
<evidence type="ECO:0000256" key="4">
    <source>
        <dbReference type="PIRNR" id="PIRNR003352"/>
    </source>
</evidence>
<dbReference type="InterPro" id="IPR029004">
    <property type="entry name" value="Ribosomal_eL28/Mak16"/>
</dbReference>
<keyword evidence="3 4" id="KW-0539">Nucleus</keyword>
<dbReference type="Pfam" id="PF01778">
    <property type="entry name" value="Ribosomal_L28e"/>
    <property type="match status" value="1"/>
</dbReference>
<accession>A0A0D8XDM3</accession>
<evidence type="ECO:0000313" key="7">
    <source>
        <dbReference type="EMBL" id="KJH42720.1"/>
    </source>
</evidence>
<evidence type="ECO:0000313" key="8">
    <source>
        <dbReference type="Proteomes" id="UP000053766"/>
    </source>
</evidence>
<name>A0A0D8XDM3_DICVI</name>
<dbReference type="Proteomes" id="UP000053766">
    <property type="component" value="Unassembled WGS sequence"/>
</dbReference>
<reference evidence="7 8" key="1">
    <citation type="submission" date="2013-11" db="EMBL/GenBank/DDBJ databases">
        <title>Draft genome of the bovine lungworm Dictyocaulus viviparus.</title>
        <authorList>
            <person name="Mitreva M."/>
        </authorList>
    </citation>
    <scope>NUCLEOTIDE SEQUENCE [LARGE SCALE GENOMIC DNA]</scope>
    <source>
        <strain evidence="7 8">HannoverDv2000</strain>
    </source>
</reference>
<evidence type="ECO:0000256" key="3">
    <source>
        <dbReference type="ARBA" id="ARBA00023242"/>
    </source>
</evidence>
<dbReference type="PIRSF" id="PIRSF003352">
    <property type="entry name" value="MAK16"/>
    <property type="match status" value="1"/>
</dbReference>
<keyword evidence="8" id="KW-1185">Reference proteome</keyword>
<dbReference type="GO" id="GO:0000460">
    <property type="term" value="P:maturation of 5.8S rRNA"/>
    <property type="evidence" value="ECO:0007669"/>
    <property type="project" value="TreeGrafter"/>
</dbReference>
<dbReference type="STRING" id="29172.A0A0D8XDM3"/>
<evidence type="ECO:0000256" key="2">
    <source>
        <dbReference type="ARBA" id="ARBA00005514"/>
    </source>
</evidence>
<evidence type="ECO:0000259" key="6">
    <source>
        <dbReference type="Pfam" id="PF01778"/>
    </source>
</evidence>
<evidence type="ECO:0000256" key="1">
    <source>
        <dbReference type="ARBA" id="ARBA00004123"/>
    </source>
</evidence>
<dbReference type="GO" id="GO:0005730">
    <property type="term" value="C:nucleolus"/>
    <property type="evidence" value="ECO:0007669"/>
    <property type="project" value="UniProtKB-UniRule"/>
</dbReference>
<dbReference type="Gene3D" id="3.30.390.110">
    <property type="match status" value="1"/>
</dbReference>